<gene>
    <name evidence="3" type="ORF">LTR62_002465</name>
</gene>
<dbReference type="Pfam" id="PF05433">
    <property type="entry name" value="Rick_17kDa_Anti"/>
    <property type="match status" value="1"/>
</dbReference>
<dbReference type="AlphaFoldDB" id="A0AAN7TFR8"/>
<feature type="compositionally biased region" description="Basic residues" evidence="1">
    <location>
        <begin position="234"/>
        <end position="260"/>
    </location>
</feature>
<proteinExistence type="predicted"/>
<feature type="compositionally biased region" description="Low complexity" evidence="1">
    <location>
        <begin position="261"/>
        <end position="273"/>
    </location>
</feature>
<protein>
    <recommendedName>
        <fullName evidence="2">Glycine zipper 2TM domain-containing protein</fullName>
    </recommendedName>
</protein>
<name>A0AAN7TFR8_9PEZI</name>
<feature type="region of interest" description="Disordered" evidence="1">
    <location>
        <begin position="1"/>
        <end position="113"/>
    </location>
</feature>
<accession>A0AAN7TFR8</accession>
<dbReference type="Proteomes" id="UP001310890">
    <property type="component" value="Unassembled WGS sequence"/>
</dbReference>
<comment type="caution">
    <text evidence="3">The sequence shown here is derived from an EMBL/GenBank/DDBJ whole genome shotgun (WGS) entry which is preliminary data.</text>
</comment>
<reference evidence="3" key="1">
    <citation type="submission" date="2023-08" db="EMBL/GenBank/DDBJ databases">
        <title>Black Yeasts Isolated from many extreme environments.</title>
        <authorList>
            <person name="Coleine C."/>
            <person name="Stajich J.E."/>
            <person name="Selbmann L."/>
        </authorList>
    </citation>
    <scope>NUCLEOTIDE SEQUENCE</scope>
    <source>
        <strain evidence="3">CCFEE 5401</strain>
    </source>
</reference>
<sequence>MTRYPPQDSYPNGDEPYGYQQQHPAGAQSGYGAPGEYRAHEGQGYDDPPAYQPPQYGEQQQGSAQGYYGSNHPAYQPYSPPSQYGGYENQQPYGRQPSAPGPPPGTVHHMPPPEYQQQYQYRQYAPPTRQAYGYAQPQGHYGVPLYGNDSSIEAFKSHYDQPHGPINPGPVYQQARFPIAPNTGQPISEGDRGLMGALAGGAAGAYGGHKINHGFLGGVGGAVVGSMLEDAVKKRSKKEKKEKKKEKKREKKKEKKRRRGSYSSSSSSSSSGSDNEHKHHSHGHS</sequence>
<evidence type="ECO:0000256" key="1">
    <source>
        <dbReference type="SAM" id="MobiDB-lite"/>
    </source>
</evidence>
<evidence type="ECO:0000259" key="2">
    <source>
        <dbReference type="Pfam" id="PF05433"/>
    </source>
</evidence>
<feature type="compositionally biased region" description="Low complexity" evidence="1">
    <location>
        <begin position="45"/>
        <end position="87"/>
    </location>
</feature>
<evidence type="ECO:0000313" key="3">
    <source>
        <dbReference type="EMBL" id="KAK5114530.1"/>
    </source>
</evidence>
<evidence type="ECO:0000313" key="4">
    <source>
        <dbReference type="Proteomes" id="UP001310890"/>
    </source>
</evidence>
<organism evidence="3 4">
    <name type="scientific">Meristemomyces frigidus</name>
    <dbReference type="NCBI Taxonomy" id="1508187"/>
    <lineage>
        <taxon>Eukaryota</taxon>
        <taxon>Fungi</taxon>
        <taxon>Dikarya</taxon>
        <taxon>Ascomycota</taxon>
        <taxon>Pezizomycotina</taxon>
        <taxon>Dothideomycetes</taxon>
        <taxon>Dothideomycetidae</taxon>
        <taxon>Mycosphaerellales</taxon>
        <taxon>Teratosphaeriaceae</taxon>
        <taxon>Meristemomyces</taxon>
    </lineage>
</organism>
<dbReference type="PANTHER" id="PTHR37014">
    <property type="entry name" value="EXPRESSION LETHALITY PROTEIN HEL10, PUTATIVE (AFU_ORTHOLOGUE AFUA_1G06580)-RELATED"/>
    <property type="match status" value="1"/>
</dbReference>
<feature type="domain" description="Glycine zipper 2TM" evidence="2">
    <location>
        <begin position="195"/>
        <end position="232"/>
    </location>
</feature>
<dbReference type="InterPro" id="IPR008816">
    <property type="entry name" value="Gly_zipper_2TM_dom"/>
</dbReference>
<dbReference type="PANTHER" id="PTHR37014:SF1">
    <property type="entry name" value="EXPRESSION LETHALITY PROTEIN HEL10, PUTATIVE (AFU_ORTHOLOGUE AFUA_1G06580)-RELATED"/>
    <property type="match status" value="1"/>
</dbReference>
<feature type="compositionally biased region" description="Pro residues" evidence="1">
    <location>
        <begin position="99"/>
        <end position="113"/>
    </location>
</feature>
<dbReference type="GO" id="GO:0019867">
    <property type="term" value="C:outer membrane"/>
    <property type="evidence" value="ECO:0007669"/>
    <property type="project" value="InterPro"/>
</dbReference>
<feature type="region of interest" description="Disordered" evidence="1">
    <location>
        <begin position="231"/>
        <end position="285"/>
    </location>
</feature>
<dbReference type="EMBL" id="JAVRRL010000017">
    <property type="protein sequence ID" value="KAK5114530.1"/>
    <property type="molecule type" value="Genomic_DNA"/>
</dbReference>